<dbReference type="EMBL" id="HAEH01004369">
    <property type="protein sequence ID" value="SBR73748.1"/>
    <property type="molecule type" value="Transcribed_RNA"/>
</dbReference>
<dbReference type="PANTHER" id="PTHR13076:SF5">
    <property type="entry name" value="COILED-COIL AND C2 DOMAIN-CONTAINING PROTEIN 1B"/>
    <property type="match status" value="1"/>
</dbReference>
<dbReference type="InterPro" id="IPR039725">
    <property type="entry name" value="CC2D1A/B"/>
</dbReference>
<gene>
    <name evidence="3" type="primary">CC2D1B</name>
</gene>
<dbReference type="SMART" id="SM00685">
    <property type="entry name" value="DM14"/>
    <property type="match status" value="3"/>
</dbReference>
<name>A0A1A8NXJ6_9TELE</name>
<evidence type="ECO:0000256" key="1">
    <source>
        <dbReference type="SAM" id="MobiDB-lite"/>
    </source>
</evidence>
<evidence type="ECO:0000259" key="2">
    <source>
        <dbReference type="SMART" id="SM00685"/>
    </source>
</evidence>
<feature type="compositionally biased region" description="Low complexity" evidence="1">
    <location>
        <begin position="351"/>
        <end position="380"/>
    </location>
</feature>
<feature type="compositionally biased region" description="Low complexity" evidence="1">
    <location>
        <begin position="120"/>
        <end position="137"/>
    </location>
</feature>
<feature type="compositionally biased region" description="Polar residues" evidence="1">
    <location>
        <begin position="238"/>
        <end position="274"/>
    </location>
</feature>
<sequence length="446" mass="47167">MFGKKKKAPLPKGQGAAAAKQMFVDMDPEVMMMMGVGENEQDLEAELVAITGSKAAGSGKCKPKGINPLPMEDIAKMADECMRDVDEDEDDGSVEDDKDLLAELQEVVGEEEAEDVETFSSTLSASANSSLAETLESPAAQQQEVKVSTAAPGSLQSTLEERVVMYKTALQKAKSAGETSKARRYDRGLKTLESMLADLKKGKPVIESEIPPPVSVGAPSSTPQPLAPVRPAPPVPTVSDSTPLEGSEVTTLSPAVSNAITPTSEEEQSSSATLPSPEEPSDEKEATRAMLLERQKEYKLAALKAKKQGEMEQARLYFLTSKKLDAVINALEKGQAVDLSEVPPPPGAGGSSAPSGPSLQVTQPVAEAPAPAAPSVPSAPKDVLEALEQRRVKYMEASNQAKASGDDRKARMHDRIAKQYQSAIRAHKAGKAVNFDELPVPPGVGT</sequence>
<feature type="region of interest" description="Disordered" evidence="1">
    <location>
        <begin position="109"/>
        <end position="153"/>
    </location>
</feature>
<feature type="domain" description="DM14" evidence="2">
    <location>
        <begin position="157"/>
        <end position="214"/>
    </location>
</feature>
<dbReference type="AlphaFoldDB" id="A0A1A8NXJ6"/>
<evidence type="ECO:0000313" key="3">
    <source>
        <dbReference type="EMBL" id="SBR73748.1"/>
    </source>
</evidence>
<feature type="region of interest" description="Disordered" evidence="1">
    <location>
        <begin position="338"/>
        <end position="382"/>
    </location>
</feature>
<reference evidence="3" key="2">
    <citation type="submission" date="2016-06" db="EMBL/GenBank/DDBJ databases">
        <title>The genome of a short-lived fish provides insights into sex chromosome evolution and the genetic control of aging.</title>
        <authorList>
            <person name="Reichwald K."/>
            <person name="Felder M."/>
            <person name="Petzold A."/>
            <person name="Koch P."/>
            <person name="Groth M."/>
            <person name="Platzer M."/>
        </authorList>
    </citation>
    <scope>NUCLEOTIDE SEQUENCE</scope>
    <source>
        <tissue evidence="3">Brain</tissue>
    </source>
</reference>
<organism evidence="3">
    <name type="scientific">Nothobranchius rachovii</name>
    <name type="common">bluefin notho</name>
    <dbReference type="NCBI Taxonomy" id="451742"/>
    <lineage>
        <taxon>Eukaryota</taxon>
        <taxon>Metazoa</taxon>
        <taxon>Chordata</taxon>
        <taxon>Craniata</taxon>
        <taxon>Vertebrata</taxon>
        <taxon>Euteleostomi</taxon>
        <taxon>Actinopterygii</taxon>
        <taxon>Neopterygii</taxon>
        <taxon>Teleostei</taxon>
        <taxon>Neoteleostei</taxon>
        <taxon>Acanthomorphata</taxon>
        <taxon>Ovalentaria</taxon>
        <taxon>Atherinomorphae</taxon>
        <taxon>Cyprinodontiformes</taxon>
        <taxon>Nothobranchiidae</taxon>
        <taxon>Nothobranchius</taxon>
    </lineage>
</organism>
<protein>
    <submittedName>
        <fullName evidence="3">Coiled-coil and C2 domain containing 1B</fullName>
    </submittedName>
</protein>
<dbReference type="InterPro" id="IPR006608">
    <property type="entry name" value="CC2D1A/B_DM14"/>
</dbReference>
<dbReference type="PANTHER" id="PTHR13076">
    <property type="entry name" value="COILED-COIL AND C2 DOMAIN-CONTAINING PROTEIN 1-LIKE"/>
    <property type="match status" value="1"/>
</dbReference>
<feature type="domain" description="DM14" evidence="2">
    <location>
        <begin position="289"/>
        <end position="346"/>
    </location>
</feature>
<feature type="domain" description="DM14" evidence="2">
    <location>
        <begin position="384"/>
        <end position="442"/>
    </location>
</feature>
<proteinExistence type="predicted"/>
<dbReference type="Pfam" id="PF21528">
    <property type="entry name" value="CC2D1A-B_DM14"/>
    <property type="match status" value="3"/>
</dbReference>
<dbReference type="GO" id="GO:0001227">
    <property type="term" value="F:DNA-binding transcription repressor activity, RNA polymerase II-specific"/>
    <property type="evidence" value="ECO:0007669"/>
    <property type="project" value="InterPro"/>
</dbReference>
<accession>A0A1A8NXJ6</accession>
<feature type="compositionally biased region" description="Pro residues" evidence="1">
    <location>
        <begin position="225"/>
        <end position="236"/>
    </location>
</feature>
<reference evidence="3" key="1">
    <citation type="submission" date="2016-05" db="EMBL/GenBank/DDBJ databases">
        <authorList>
            <person name="Lavstsen T."/>
            <person name="Jespersen J.S."/>
        </authorList>
    </citation>
    <scope>NUCLEOTIDE SEQUENCE</scope>
    <source>
        <tissue evidence="3">Brain</tissue>
    </source>
</reference>
<feature type="region of interest" description="Disordered" evidence="1">
    <location>
        <begin position="201"/>
        <end position="290"/>
    </location>
</feature>